<keyword evidence="7" id="KW-1185">Reference proteome</keyword>
<evidence type="ECO:0000256" key="3">
    <source>
        <dbReference type="ARBA" id="ARBA00022989"/>
    </source>
</evidence>
<dbReference type="Bgee" id="ENSMFAG00000038757">
    <property type="expression patterns" value="Expressed in pituitary gland and 13 other cell types or tissues"/>
</dbReference>
<keyword evidence="2 5" id="KW-0812">Transmembrane</keyword>
<reference evidence="6" key="3">
    <citation type="submission" date="2025-09" db="UniProtKB">
        <authorList>
            <consortium name="Ensembl"/>
        </authorList>
    </citation>
    <scope>IDENTIFICATION</scope>
</reference>
<organism evidence="6 7">
    <name type="scientific">Macaca fascicularis</name>
    <name type="common">Crab-eating macaque</name>
    <name type="synonym">Cynomolgus monkey</name>
    <dbReference type="NCBI Taxonomy" id="9541"/>
    <lineage>
        <taxon>Eukaryota</taxon>
        <taxon>Metazoa</taxon>
        <taxon>Chordata</taxon>
        <taxon>Craniata</taxon>
        <taxon>Vertebrata</taxon>
        <taxon>Euteleostomi</taxon>
        <taxon>Mammalia</taxon>
        <taxon>Eutheria</taxon>
        <taxon>Euarchontoglires</taxon>
        <taxon>Primates</taxon>
        <taxon>Haplorrhini</taxon>
        <taxon>Catarrhini</taxon>
        <taxon>Cercopithecidae</taxon>
        <taxon>Cercopithecinae</taxon>
        <taxon>Macaca</taxon>
    </lineage>
</organism>
<evidence type="ECO:0000256" key="4">
    <source>
        <dbReference type="ARBA" id="ARBA00023136"/>
    </source>
</evidence>
<evidence type="ECO:0000313" key="6">
    <source>
        <dbReference type="Ensembl" id="ENSMFAP00000038888.2"/>
    </source>
</evidence>
<dbReference type="Gene3D" id="1.20.1250.20">
    <property type="entry name" value="MFS general substrate transporter like domains"/>
    <property type="match status" value="1"/>
</dbReference>
<dbReference type="AlphaFoldDB" id="A0A2K5WP33"/>
<dbReference type="Ensembl" id="ENSMFAT00000013147.2">
    <property type="protein sequence ID" value="ENSMFAP00000038888.2"/>
    <property type="gene ID" value="ENSMFAG00000038757.2"/>
</dbReference>
<dbReference type="Proteomes" id="UP000233100">
    <property type="component" value="Chromosome 3"/>
</dbReference>
<dbReference type="FunFam" id="1.20.1250.20:FF:001092">
    <property type="entry name" value="Solute carrier family 37 member 4b"/>
    <property type="match status" value="1"/>
</dbReference>
<keyword evidence="3 5" id="KW-1133">Transmembrane helix</keyword>
<feature type="transmembrane region" description="Helical" evidence="5">
    <location>
        <begin position="16"/>
        <end position="34"/>
    </location>
</feature>
<name>A0A2K5WP33_MACFA</name>
<comment type="subcellular location">
    <subcellularLocation>
        <location evidence="1">Membrane</location>
        <topology evidence="1">Multi-pass membrane protein</topology>
    </subcellularLocation>
</comment>
<feature type="transmembrane region" description="Helical" evidence="5">
    <location>
        <begin position="111"/>
        <end position="131"/>
    </location>
</feature>
<evidence type="ECO:0000313" key="7">
    <source>
        <dbReference type="Proteomes" id="UP000233100"/>
    </source>
</evidence>
<dbReference type="PANTHER" id="PTHR43184:SF12">
    <property type="entry name" value="SUGAR PHOSPHATE EXCHANGER 3"/>
    <property type="match status" value="1"/>
</dbReference>
<evidence type="ECO:0000256" key="1">
    <source>
        <dbReference type="ARBA" id="ARBA00004141"/>
    </source>
</evidence>
<reference evidence="6" key="2">
    <citation type="submission" date="2025-08" db="UniProtKB">
        <authorList>
            <consortium name="Ensembl"/>
        </authorList>
    </citation>
    <scope>IDENTIFICATION</scope>
</reference>
<reference evidence="6 7" key="1">
    <citation type="submission" date="2013-03" db="EMBL/GenBank/DDBJ databases">
        <authorList>
            <person name="Warren W."/>
            <person name="Wilson R.K."/>
        </authorList>
    </citation>
    <scope>NUCLEOTIDE SEQUENCE</scope>
</reference>
<dbReference type="GO" id="GO:0005789">
    <property type="term" value="C:endoplasmic reticulum membrane"/>
    <property type="evidence" value="ECO:0007669"/>
    <property type="project" value="TreeGrafter"/>
</dbReference>
<dbReference type="GeneTree" id="ENSGT00940000163296"/>
<gene>
    <name evidence="6" type="primary">SLC37A3</name>
</gene>
<dbReference type="InterPro" id="IPR036259">
    <property type="entry name" value="MFS_trans_sf"/>
</dbReference>
<evidence type="ECO:0000256" key="5">
    <source>
        <dbReference type="SAM" id="Phobius"/>
    </source>
</evidence>
<accession>A0A2K5WP33</accession>
<sequence length="204" mass="23142">MAWPSVFQRGSLLSRFSHHHVVVFLLTFFSYSLLHASRKTFSNVKVSISEQWTPSAFNTSVELPVEIWSSNHLFPSAEKATLFLGTLDTIFLFSYAVGLFISGIVGDRLNLRWVLSFGMCSSAFVVCLWHAHRMAAFLQQMAVLLPVDCERPAAVHWLALCGCYYGQLVWESRTRSCFWSLECLCFCGQHFGSVPSFFCSSVWL</sequence>
<dbReference type="PANTHER" id="PTHR43184">
    <property type="entry name" value="MAJOR FACILITATOR SUPERFAMILY TRANSPORTER 16, ISOFORM B"/>
    <property type="match status" value="1"/>
</dbReference>
<feature type="transmembrane region" description="Helical" evidence="5">
    <location>
        <begin position="82"/>
        <end position="105"/>
    </location>
</feature>
<keyword evidence="4 5" id="KW-0472">Membrane</keyword>
<protein>
    <submittedName>
        <fullName evidence="6">Solute carrier family 37 member 3</fullName>
    </submittedName>
</protein>
<dbReference type="SUPFAM" id="SSF103473">
    <property type="entry name" value="MFS general substrate transporter"/>
    <property type="match status" value="1"/>
</dbReference>
<proteinExistence type="predicted"/>
<dbReference type="VEuPathDB" id="HostDB:ENSMFAG00000038757"/>
<evidence type="ECO:0000256" key="2">
    <source>
        <dbReference type="ARBA" id="ARBA00022692"/>
    </source>
</evidence>